<dbReference type="AlphaFoldDB" id="A0AA89BVU3"/>
<feature type="transmembrane region" description="Helical" evidence="1">
    <location>
        <begin position="22"/>
        <end position="41"/>
    </location>
</feature>
<evidence type="ECO:0000313" key="3">
    <source>
        <dbReference type="Proteomes" id="UP001186944"/>
    </source>
</evidence>
<feature type="transmembrane region" description="Helical" evidence="1">
    <location>
        <begin position="114"/>
        <end position="137"/>
    </location>
</feature>
<evidence type="ECO:0000256" key="1">
    <source>
        <dbReference type="SAM" id="Phobius"/>
    </source>
</evidence>
<keyword evidence="1" id="KW-0472">Membrane</keyword>
<organism evidence="2 3">
    <name type="scientific">Pinctada imbricata</name>
    <name type="common">Atlantic pearl-oyster</name>
    <name type="synonym">Pinctada martensii</name>
    <dbReference type="NCBI Taxonomy" id="66713"/>
    <lineage>
        <taxon>Eukaryota</taxon>
        <taxon>Metazoa</taxon>
        <taxon>Spiralia</taxon>
        <taxon>Lophotrochozoa</taxon>
        <taxon>Mollusca</taxon>
        <taxon>Bivalvia</taxon>
        <taxon>Autobranchia</taxon>
        <taxon>Pteriomorphia</taxon>
        <taxon>Pterioida</taxon>
        <taxon>Pterioidea</taxon>
        <taxon>Pteriidae</taxon>
        <taxon>Pinctada</taxon>
    </lineage>
</organism>
<feature type="transmembrane region" description="Helical" evidence="1">
    <location>
        <begin position="73"/>
        <end position="93"/>
    </location>
</feature>
<dbReference type="Pfam" id="PF13347">
    <property type="entry name" value="MFS_2"/>
    <property type="match status" value="1"/>
</dbReference>
<dbReference type="SUPFAM" id="SSF103473">
    <property type="entry name" value="MFS general substrate transporter"/>
    <property type="match status" value="1"/>
</dbReference>
<dbReference type="Proteomes" id="UP001186944">
    <property type="component" value="Unassembled WGS sequence"/>
</dbReference>
<keyword evidence="1" id="KW-0812">Transmembrane</keyword>
<dbReference type="EMBL" id="VSWD01000010">
    <property type="protein sequence ID" value="KAK3089338.1"/>
    <property type="molecule type" value="Genomic_DNA"/>
</dbReference>
<comment type="caution">
    <text evidence="2">The sequence shown here is derived from an EMBL/GenBank/DDBJ whole genome shotgun (WGS) entry which is preliminary data.</text>
</comment>
<evidence type="ECO:0000313" key="2">
    <source>
        <dbReference type="EMBL" id="KAK3089338.1"/>
    </source>
</evidence>
<proteinExistence type="predicted"/>
<dbReference type="InterPro" id="IPR036259">
    <property type="entry name" value="MFS_trans_sf"/>
</dbReference>
<keyword evidence="3" id="KW-1185">Reference proteome</keyword>
<feature type="transmembrane region" description="Helical" evidence="1">
    <location>
        <begin position="169"/>
        <end position="192"/>
    </location>
</feature>
<accession>A0AA89BVU3</accession>
<keyword evidence="1" id="KW-1133">Transmembrane helix</keyword>
<feature type="transmembrane region" description="Helical" evidence="1">
    <location>
        <begin position="48"/>
        <end position="67"/>
    </location>
</feature>
<dbReference type="InterPro" id="IPR040035">
    <property type="entry name" value="TMEM180"/>
</dbReference>
<reference evidence="2" key="1">
    <citation type="submission" date="2019-08" db="EMBL/GenBank/DDBJ databases">
        <title>The improved chromosome-level genome for the pearl oyster Pinctada fucata martensii using PacBio sequencing and Hi-C.</title>
        <authorList>
            <person name="Zheng Z."/>
        </authorList>
    </citation>
    <scope>NUCLEOTIDE SEQUENCE</scope>
    <source>
        <strain evidence="2">ZZ-2019</strain>
        <tissue evidence="2">Adductor muscle</tissue>
    </source>
</reference>
<dbReference type="PANTHER" id="PTHR28658">
    <property type="entry name" value="TRANSMEMBRANE PROTEIN 180"/>
    <property type="match status" value="1"/>
</dbReference>
<gene>
    <name evidence="2" type="ORF">FSP39_002818</name>
</gene>
<name>A0AA89BVU3_PINIB</name>
<protein>
    <submittedName>
        <fullName evidence="2">Uncharacterized protein</fullName>
    </submittedName>
</protein>
<dbReference type="PANTHER" id="PTHR28658:SF1">
    <property type="entry name" value="MAJOR FACILITATOR SUPERFAMILY DOMAIN CONTAINING 13B"/>
    <property type="match status" value="1"/>
</dbReference>
<sequence length="210" mass="24129">MAIICDQLISTELVPLWIRSSFYGSTSMLTYIMLILFMPWISRFSYFLVIRASFAWKIISGTTMFLIGQNQPWCLMVFLLLESCFAIGAYNLFNMPLSDVAENNMQRYNRKHPISSMVFGTNALIIKPAISLSPMLVVSVLNHYGYDRIKKDNSSTGLSASELDNLKRIMFLLICFYSVTIGLIQLILWSFYTIRDRKKMAVIYVDGQEC</sequence>